<feature type="domain" description="Protein kinase" evidence="6">
    <location>
        <begin position="1"/>
        <end position="209"/>
    </location>
</feature>
<sequence>MLGAVTSPNVVSVLTDAVEIGDRPDAICWAEERLSGSDLAALLTSQWTEADVWSLLSDLATGLAACHELEVVHRDLSPGNVRKTDEGRYVLMDPGLARHLAKTALTGQFQPGTTGFMSPEHVPGGRPTPASDIFALGILAYLALTGTLPVDPGVDQATYHDKLRTGSCPDIATARADITAELTGIVNRCLLRQPARRFLDGAELREAVAAARGASS</sequence>
<dbReference type="GO" id="GO:0004674">
    <property type="term" value="F:protein serine/threonine kinase activity"/>
    <property type="evidence" value="ECO:0007669"/>
    <property type="project" value="UniProtKB-EC"/>
</dbReference>
<gene>
    <name evidence="7" type="ORF">AWB90_22430</name>
</gene>
<dbReference type="Proteomes" id="UP000193285">
    <property type="component" value="Unassembled WGS sequence"/>
</dbReference>
<keyword evidence="4" id="KW-0418">Kinase</keyword>
<dbReference type="SUPFAM" id="SSF56112">
    <property type="entry name" value="Protein kinase-like (PK-like)"/>
    <property type="match status" value="1"/>
</dbReference>
<evidence type="ECO:0000313" key="8">
    <source>
        <dbReference type="Proteomes" id="UP000193285"/>
    </source>
</evidence>
<evidence type="ECO:0000256" key="1">
    <source>
        <dbReference type="ARBA" id="ARBA00012513"/>
    </source>
</evidence>
<keyword evidence="2" id="KW-0808">Transferase</keyword>
<dbReference type="AlphaFoldDB" id="A0A1X2A5D6"/>
<keyword evidence="3" id="KW-0547">Nucleotide-binding</keyword>
<evidence type="ECO:0000256" key="3">
    <source>
        <dbReference type="ARBA" id="ARBA00022741"/>
    </source>
</evidence>
<accession>A0A1X2A5D6</accession>
<keyword evidence="5" id="KW-0067">ATP-binding</keyword>
<reference evidence="7 8" key="1">
    <citation type="journal article" date="2015" name="Emerg. Microbes Infect.">
        <title>Characterization of 17 strains belonging to the Mycobacterium simiae complex and description of Mycobacterium paraense sp. nov.</title>
        <authorList>
            <person name="Fusco da Costa A.R."/>
            <person name="Fedrizzi T."/>
            <person name="Lopes M.L."/>
            <person name="Pecorari M."/>
            <person name="Oliveira da Costa W.L."/>
            <person name="Giacobazzi E."/>
            <person name="da Costa Bahia J.R."/>
            <person name="De Sanctis V."/>
            <person name="Batista Lima K.V."/>
            <person name="Bertorelli R."/>
            <person name="Grottola A."/>
            <person name="Fabio A."/>
            <person name="Mariottini A."/>
            <person name="Ferretti P."/>
            <person name="Di Leva F."/>
            <person name="Fregni Serpini G."/>
            <person name="Tagliazucchi S."/>
            <person name="Rumpianesi F."/>
            <person name="Jousson O."/>
            <person name="Segata N."/>
            <person name="Tortoli E."/>
        </authorList>
    </citation>
    <scope>NUCLEOTIDE SEQUENCE [LARGE SCALE GENOMIC DNA]</scope>
    <source>
        <strain evidence="7 8">IEC33</strain>
    </source>
</reference>
<dbReference type="EMBL" id="LQPN01000066">
    <property type="protein sequence ID" value="ORW40690.1"/>
    <property type="molecule type" value="Genomic_DNA"/>
</dbReference>
<dbReference type="EC" id="2.7.11.1" evidence="1"/>
<dbReference type="InterPro" id="IPR050660">
    <property type="entry name" value="NEK_Ser/Thr_kinase"/>
</dbReference>
<name>A0A1X2A5D6_9MYCO</name>
<proteinExistence type="predicted"/>
<evidence type="ECO:0000256" key="2">
    <source>
        <dbReference type="ARBA" id="ARBA00022679"/>
    </source>
</evidence>
<evidence type="ECO:0000313" key="7">
    <source>
        <dbReference type="EMBL" id="ORW40690.1"/>
    </source>
</evidence>
<comment type="caution">
    <text evidence="7">The sequence shown here is derived from an EMBL/GenBank/DDBJ whole genome shotgun (WGS) entry which is preliminary data.</text>
</comment>
<dbReference type="PANTHER" id="PTHR43671">
    <property type="entry name" value="SERINE/THREONINE-PROTEIN KINASE NEK"/>
    <property type="match status" value="1"/>
</dbReference>
<protein>
    <recommendedName>
        <fullName evidence="1">non-specific serine/threonine protein kinase</fullName>
        <ecNumber evidence="1">2.7.11.1</ecNumber>
    </recommendedName>
</protein>
<dbReference type="PANTHER" id="PTHR43671:SF13">
    <property type="entry name" value="SERINE_THREONINE-PROTEIN KINASE NEK2"/>
    <property type="match status" value="1"/>
</dbReference>
<dbReference type="GO" id="GO:0005524">
    <property type="term" value="F:ATP binding"/>
    <property type="evidence" value="ECO:0007669"/>
    <property type="project" value="UniProtKB-KW"/>
</dbReference>
<dbReference type="SMART" id="SM00220">
    <property type="entry name" value="S_TKc"/>
    <property type="match status" value="1"/>
</dbReference>
<dbReference type="PROSITE" id="PS50011">
    <property type="entry name" value="PROTEIN_KINASE_DOM"/>
    <property type="match status" value="1"/>
</dbReference>
<evidence type="ECO:0000256" key="5">
    <source>
        <dbReference type="ARBA" id="ARBA00022840"/>
    </source>
</evidence>
<dbReference type="Pfam" id="PF00069">
    <property type="entry name" value="Pkinase"/>
    <property type="match status" value="1"/>
</dbReference>
<evidence type="ECO:0000259" key="6">
    <source>
        <dbReference type="PROSITE" id="PS50011"/>
    </source>
</evidence>
<dbReference type="Gene3D" id="1.10.510.10">
    <property type="entry name" value="Transferase(Phosphotransferase) domain 1"/>
    <property type="match status" value="1"/>
</dbReference>
<evidence type="ECO:0000256" key="4">
    <source>
        <dbReference type="ARBA" id="ARBA00022777"/>
    </source>
</evidence>
<dbReference type="InterPro" id="IPR000719">
    <property type="entry name" value="Prot_kinase_dom"/>
</dbReference>
<dbReference type="InterPro" id="IPR011009">
    <property type="entry name" value="Kinase-like_dom_sf"/>
</dbReference>
<organism evidence="7 8">
    <name type="scientific">Mycobacterium paraense</name>
    <dbReference type="NCBI Taxonomy" id="767916"/>
    <lineage>
        <taxon>Bacteria</taxon>
        <taxon>Bacillati</taxon>
        <taxon>Actinomycetota</taxon>
        <taxon>Actinomycetes</taxon>
        <taxon>Mycobacteriales</taxon>
        <taxon>Mycobacteriaceae</taxon>
        <taxon>Mycobacterium</taxon>
        <taxon>Mycobacterium simiae complex</taxon>
    </lineage>
</organism>